<feature type="transmembrane region" description="Helical" evidence="2">
    <location>
        <begin position="242"/>
        <end position="265"/>
    </location>
</feature>
<reference evidence="4" key="1">
    <citation type="submission" date="2023-03" db="EMBL/GenBank/DDBJ databases">
        <title>Emydomyces testavorans Genome Sequence.</title>
        <authorList>
            <person name="Hoyer L."/>
        </authorList>
    </citation>
    <scope>NUCLEOTIDE SEQUENCE</scope>
    <source>
        <strain evidence="4">16-2883</strain>
    </source>
</reference>
<accession>A0AAF0ILT1</accession>
<evidence type="ECO:0000259" key="3">
    <source>
        <dbReference type="Pfam" id="PF24841"/>
    </source>
</evidence>
<dbReference type="AlphaFoldDB" id="A0AAF0ILT1"/>
<feature type="region of interest" description="Disordered" evidence="1">
    <location>
        <begin position="76"/>
        <end position="103"/>
    </location>
</feature>
<dbReference type="Pfam" id="PF24841">
    <property type="entry name" value="DUF7719"/>
    <property type="match status" value="1"/>
</dbReference>
<evidence type="ECO:0000313" key="4">
    <source>
        <dbReference type="EMBL" id="WEW61061.1"/>
    </source>
</evidence>
<dbReference type="Proteomes" id="UP001219355">
    <property type="component" value="Chromosome 4"/>
</dbReference>
<feature type="region of interest" description="Disordered" evidence="1">
    <location>
        <begin position="1"/>
        <end position="38"/>
    </location>
</feature>
<feature type="transmembrane region" description="Helical" evidence="2">
    <location>
        <begin position="112"/>
        <end position="130"/>
    </location>
</feature>
<gene>
    <name evidence="4" type="ORF">PRK78_006550</name>
</gene>
<feature type="transmembrane region" description="Helical" evidence="2">
    <location>
        <begin position="202"/>
        <end position="221"/>
    </location>
</feature>
<evidence type="ECO:0000256" key="2">
    <source>
        <dbReference type="SAM" id="Phobius"/>
    </source>
</evidence>
<feature type="transmembrane region" description="Helical" evidence="2">
    <location>
        <begin position="142"/>
        <end position="161"/>
    </location>
</feature>
<dbReference type="InterPro" id="IPR056136">
    <property type="entry name" value="DUF7719"/>
</dbReference>
<keyword evidence="2" id="KW-0472">Membrane</keyword>
<name>A0AAF0ILT1_9EURO</name>
<sequence length="275" mass="29893">MPPRNRKERRAAAASAASAESFDPSSIPMARPSTSDFASRKNMKTLLEIAAERQTGAGIAETEFIHVSPSGEILETETLSNPSDSAKAPETEDDADETNEDDTAIPPLPDTIFLALPLSALYFTLSFLAAHQYAQDIPIKKLIRDTVFVAFPVLTFLVHFAHGHIISFESLNVFGNKAIEKNKAAGKLGADQPMSLKSLFPLMPRNIIFCAMAILLGMRLIKMTNEGSYYAVMKKAPSVGTLWVWSVLELPLGLAILGLLIPVIWATGFKGYGII</sequence>
<feature type="domain" description="DUF7719" evidence="3">
    <location>
        <begin position="205"/>
        <end position="274"/>
    </location>
</feature>
<feature type="compositionally biased region" description="Acidic residues" evidence="1">
    <location>
        <begin position="91"/>
        <end position="103"/>
    </location>
</feature>
<keyword evidence="5" id="KW-1185">Reference proteome</keyword>
<keyword evidence="2" id="KW-0812">Transmembrane</keyword>
<protein>
    <recommendedName>
        <fullName evidence="3">DUF7719 domain-containing protein</fullName>
    </recommendedName>
</protein>
<evidence type="ECO:0000256" key="1">
    <source>
        <dbReference type="SAM" id="MobiDB-lite"/>
    </source>
</evidence>
<dbReference type="PANTHER" id="PTHR37846">
    <property type="entry name" value="YALI0B21296P"/>
    <property type="match status" value="1"/>
</dbReference>
<evidence type="ECO:0000313" key="5">
    <source>
        <dbReference type="Proteomes" id="UP001219355"/>
    </source>
</evidence>
<organism evidence="4 5">
    <name type="scientific">Emydomyces testavorans</name>
    <dbReference type="NCBI Taxonomy" id="2070801"/>
    <lineage>
        <taxon>Eukaryota</taxon>
        <taxon>Fungi</taxon>
        <taxon>Dikarya</taxon>
        <taxon>Ascomycota</taxon>
        <taxon>Pezizomycotina</taxon>
        <taxon>Eurotiomycetes</taxon>
        <taxon>Eurotiomycetidae</taxon>
        <taxon>Onygenales</taxon>
        <taxon>Nannizziopsiaceae</taxon>
        <taxon>Emydomyces</taxon>
    </lineage>
</organism>
<dbReference type="EMBL" id="CP120630">
    <property type="protein sequence ID" value="WEW61061.1"/>
    <property type="molecule type" value="Genomic_DNA"/>
</dbReference>
<feature type="compositionally biased region" description="Low complexity" evidence="1">
    <location>
        <begin position="12"/>
        <end position="21"/>
    </location>
</feature>
<keyword evidence="2" id="KW-1133">Transmembrane helix</keyword>
<proteinExistence type="predicted"/>
<dbReference type="PANTHER" id="PTHR37846:SF1">
    <property type="entry name" value="DEACETYLASE-LIKE PROTEIN"/>
    <property type="match status" value="1"/>
</dbReference>